<dbReference type="PANTHER" id="PTHR31424">
    <property type="entry name" value="PROTEIN CBG23806"/>
    <property type="match status" value="1"/>
</dbReference>
<dbReference type="OrthoDB" id="5988461at2759"/>
<dbReference type="PANTHER" id="PTHR31424:SF3">
    <property type="entry name" value="RING-TYPE DOMAIN-CONTAINING PROTEIN"/>
    <property type="match status" value="1"/>
</dbReference>
<organism evidence="1 2">
    <name type="scientific">Paramuricea clavata</name>
    <name type="common">Red gorgonian</name>
    <name type="synonym">Violescent sea-whip</name>
    <dbReference type="NCBI Taxonomy" id="317549"/>
    <lineage>
        <taxon>Eukaryota</taxon>
        <taxon>Metazoa</taxon>
        <taxon>Cnidaria</taxon>
        <taxon>Anthozoa</taxon>
        <taxon>Octocorallia</taxon>
        <taxon>Malacalcyonacea</taxon>
        <taxon>Plexauridae</taxon>
        <taxon>Paramuricea</taxon>
    </lineage>
</organism>
<evidence type="ECO:0000313" key="1">
    <source>
        <dbReference type="EMBL" id="CAB3999326.1"/>
    </source>
</evidence>
<comment type="caution">
    <text evidence="1">The sequence shown here is derived from an EMBL/GenBank/DDBJ whole genome shotgun (WGS) entry which is preliminary data.</text>
</comment>
<reference evidence="1" key="1">
    <citation type="submission" date="2020-04" db="EMBL/GenBank/DDBJ databases">
        <authorList>
            <person name="Alioto T."/>
            <person name="Alioto T."/>
            <person name="Gomez Garrido J."/>
        </authorList>
    </citation>
    <scope>NUCLEOTIDE SEQUENCE</scope>
    <source>
        <strain evidence="1">A484AB</strain>
    </source>
</reference>
<name>A0A6S7H5R7_PARCT</name>
<dbReference type="EMBL" id="CACRXK020003564">
    <property type="protein sequence ID" value="CAB3999326.1"/>
    <property type="molecule type" value="Genomic_DNA"/>
</dbReference>
<sequence length="304" mass="35067">MTIKEINSDIRHNLVVDNSGTGNTNNVSGFDALSDDDKGKVEKVLFLLDKFCVGDAFYHEITMLVEGLPKSYLVKQRRDQLNKMCHITSTPGEEHGAQLTKKQDKRIYNCSPKCSAKGNHTIAVVKGKEDYDVLKHCFRDVFTDINDMLREKTRSGRRHTPDKKKLLKEHPEKLEGLIPPAAEIETKSLWIKFSIIYSIETNVFAFTKSKVTPYMHVVVYHVPTFLKTYKIVKLCSGQGVEKNNVARSIVLRKSNNWDAAADVLKLESRQWDLRKQECTEYWEHQLEEERKKRKTNDMNNISMC</sequence>
<evidence type="ECO:0000313" key="2">
    <source>
        <dbReference type="Proteomes" id="UP001152795"/>
    </source>
</evidence>
<gene>
    <name evidence="1" type="ORF">PACLA_8A065010</name>
</gene>
<keyword evidence="2" id="KW-1185">Reference proteome</keyword>
<accession>A0A6S7H5R7</accession>
<proteinExistence type="predicted"/>
<protein>
    <submittedName>
        <fullName evidence="1">Uncharacterized protein</fullName>
    </submittedName>
</protein>
<dbReference type="Proteomes" id="UP001152795">
    <property type="component" value="Unassembled WGS sequence"/>
</dbReference>
<dbReference type="AlphaFoldDB" id="A0A6S7H5R7"/>